<keyword evidence="2 4" id="KW-0472">Membrane</keyword>
<evidence type="ECO:0000256" key="1">
    <source>
        <dbReference type="ARBA" id="ARBA00004442"/>
    </source>
</evidence>
<dbReference type="GO" id="GO:0009279">
    <property type="term" value="C:cell outer membrane"/>
    <property type="evidence" value="ECO:0007669"/>
    <property type="project" value="UniProtKB-SubCell"/>
</dbReference>
<feature type="signal peptide" evidence="5">
    <location>
        <begin position="1"/>
        <end position="17"/>
    </location>
</feature>
<dbReference type="InterPro" id="IPR032608">
    <property type="entry name" value="DUF4892"/>
</dbReference>
<protein>
    <submittedName>
        <fullName evidence="7">Outer membrane protein OmpA-like peptidoglycan-associated protein</fullName>
    </submittedName>
</protein>
<keyword evidence="8" id="KW-1185">Reference proteome</keyword>
<evidence type="ECO:0000256" key="3">
    <source>
        <dbReference type="ARBA" id="ARBA00023237"/>
    </source>
</evidence>
<organism evidence="7 8">
    <name type="scientific">Thioalbus denitrificans</name>
    <dbReference type="NCBI Taxonomy" id="547122"/>
    <lineage>
        <taxon>Bacteria</taxon>
        <taxon>Pseudomonadati</taxon>
        <taxon>Pseudomonadota</taxon>
        <taxon>Gammaproteobacteria</taxon>
        <taxon>Chromatiales</taxon>
        <taxon>Ectothiorhodospiraceae</taxon>
        <taxon>Thioalbus</taxon>
    </lineage>
</organism>
<dbReference type="PANTHER" id="PTHR30329:SF21">
    <property type="entry name" value="LIPOPROTEIN YIAD-RELATED"/>
    <property type="match status" value="1"/>
</dbReference>
<dbReference type="PANTHER" id="PTHR30329">
    <property type="entry name" value="STATOR ELEMENT OF FLAGELLAR MOTOR COMPLEX"/>
    <property type="match status" value="1"/>
</dbReference>
<keyword evidence="5" id="KW-0732">Signal</keyword>
<gene>
    <name evidence="7" type="ORF">DFQ59_11924</name>
</gene>
<evidence type="ECO:0000313" key="7">
    <source>
        <dbReference type="EMBL" id="RCX22007.1"/>
    </source>
</evidence>
<dbReference type="EMBL" id="QPJY01000019">
    <property type="protein sequence ID" value="RCX22007.1"/>
    <property type="molecule type" value="Genomic_DNA"/>
</dbReference>
<sequence length="330" mass="36793">MRSLPLLLALFCLPLQAADLPESGDHPLLKRFGGSEIVGYEVKRFDSYRLQTSTYRSYDLQTRRRAFAEPPLDIEGKITRIWYESAGETSSTELFRNYRNELEAAGFAILYDSTRDDAATGWNSYLAPFGQNAIRTNRTRYVFYGADSQGIRTLSARLPRAEGDVYVAVLTVEWPKDDAIYKSRRGAYAAVDIIETRPMVQNMVVVKADEMARSITETGRIALYGIHFDTDKAAIRDESRPALEEIARLLRENPGLNLHVVGHTDNAGGLDYNLGLSRRRADAVVAALTGEYGIEPNRLTPNGVAYLAPVASNATEAGRAQNRRVELVPR</sequence>
<dbReference type="SUPFAM" id="SSF103088">
    <property type="entry name" value="OmpA-like"/>
    <property type="match status" value="1"/>
</dbReference>
<evidence type="ECO:0000256" key="4">
    <source>
        <dbReference type="PROSITE-ProRule" id="PRU00473"/>
    </source>
</evidence>
<dbReference type="PROSITE" id="PS51123">
    <property type="entry name" value="OMPA_2"/>
    <property type="match status" value="1"/>
</dbReference>
<dbReference type="Gene3D" id="3.30.1330.60">
    <property type="entry name" value="OmpA-like domain"/>
    <property type="match status" value="1"/>
</dbReference>
<evidence type="ECO:0000259" key="6">
    <source>
        <dbReference type="PROSITE" id="PS51123"/>
    </source>
</evidence>
<dbReference type="Pfam" id="PF16234">
    <property type="entry name" value="DUF4892"/>
    <property type="match status" value="1"/>
</dbReference>
<dbReference type="InterPro" id="IPR006665">
    <property type="entry name" value="OmpA-like"/>
</dbReference>
<dbReference type="PRINTS" id="PR01021">
    <property type="entry name" value="OMPADOMAIN"/>
</dbReference>
<evidence type="ECO:0000256" key="5">
    <source>
        <dbReference type="SAM" id="SignalP"/>
    </source>
</evidence>
<dbReference type="Pfam" id="PF00691">
    <property type="entry name" value="OmpA"/>
    <property type="match status" value="1"/>
</dbReference>
<feature type="domain" description="OmpA-like" evidence="6">
    <location>
        <begin position="215"/>
        <end position="330"/>
    </location>
</feature>
<keyword evidence="3" id="KW-0998">Cell outer membrane</keyword>
<evidence type="ECO:0000313" key="8">
    <source>
        <dbReference type="Proteomes" id="UP000252707"/>
    </source>
</evidence>
<proteinExistence type="predicted"/>
<accession>A0A369BNG9</accession>
<dbReference type="CDD" id="cd07185">
    <property type="entry name" value="OmpA_C-like"/>
    <property type="match status" value="1"/>
</dbReference>
<comment type="subcellular location">
    <subcellularLocation>
        <location evidence="1">Cell outer membrane</location>
    </subcellularLocation>
</comment>
<dbReference type="InterPro" id="IPR006664">
    <property type="entry name" value="OMP_bac"/>
</dbReference>
<dbReference type="OrthoDB" id="9792021at2"/>
<dbReference type="InterPro" id="IPR050330">
    <property type="entry name" value="Bact_OuterMem_StrucFunc"/>
</dbReference>
<feature type="chain" id="PRO_5016828209" evidence="5">
    <location>
        <begin position="18"/>
        <end position="330"/>
    </location>
</feature>
<comment type="caution">
    <text evidence="7">The sequence shown here is derived from an EMBL/GenBank/DDBJ whole genome shotgun (WGS) entry which is preliminary data.</text>
</comment>
<dbReference type="RefSeq" id="WP_114281354.1">
    <property type="nucleotide sequence ID" value="NZ_QPJY01000019.1"/>
</dbReference>
<evidence type="ECO:0000256" key="2">
    <source>
        <dbReference type="ARBA" id="ARBA00023136"/>
    </source>
</evidence>
<dbReference type="Proteomes" id="UP000252707">
    <property type="component" value="Unassembled WGS sequence"/>
</dbReference>
<name>A0A369BNG9_9GAMM</name>
<reference evidence="7 8" key="1">
    <citation type="submission" date="2018-07" db="EMBL/GenBank/DDBJ databases">
        <title>Genomic Encyclopedia of Type Strains, Phase IV (KMG-IV): sequencing the most valuable type-strain genomes for metagenomic binning, comparative biology and taxonomic classification.</title>
        <authorList>
            <person name="Goeker M."/>
        </authorList>
    </citation>
    <scope>NUCLEOTIDE SEQUENCE [LARGE SCALE GENOMIC DNA]</scope>
    <source>
        <strain evidence="7 8">DSM 26407</strain>
    </source>
</reference>
<dbReference type="InterPro" id="IPR036737">
    <property type="entry name" value="OmpA-like_sf"/>
</dbReference>
<dbReference type="AlphaFoldDB" id="A0A369BNG9"/>